<dbReference type="InterPro" id="IPR019614">
    <property type="entry name" value="SAM-dep_methyl-trfase"/>
</dbReference>
<dbReference type="SUPFAM" id="SSF53335">
    <property type="entry name" value="S-adenosyl-L-methionine-dependent methyltransferases"/>
    <property type="match status" value="1"/>
</dbReference>
<comment type="caution">
    <text evidence="6">The sequence shown here is derived from an EMBL/GenBank/DDBJ whole genome shotgun (WGS) entry which is preliminary data.</text>
</comment>
<proteinExistence type="predicted"/>
<evidence type="ECO:0000259" key="4">
    <source>
        <dbReference type="Pfam" id="PF10672"/>
    </source>
</evidence>
<sequence length="416" mass="44412">MGGGLINLVNDKPVHLVLAKDRVRSVKRGHPWIFPEVLRELPRAPAGSLALLKTADGDIIAKGFYDPGSKLAFRALAVERDRLDDSLVSARLGRAMELRAALFAPYDATSGFRLVNGEGDGLPGLVVDVYAGAAVMKLDGAGAESFYNADALASWLMAQRPSLRTVFLKYRAGGGGGGAGGARGEERGRPLAGVAPKAGEPVRFVENGVNFQADIVQGQKTGFFLDQRENRAFIRQMSRGKRVLNVFGYTGGFSVYAGVGGAAHVTTVDVGRAALSYAEANWELNGLPRGQHAAEAEDAFAFLERASKAKEKWDVVIIDPPSFAPNKASVPAAKASYTRLFAAAAAVTAPHGCLSLASCSSHIDSAMFMEFCEEALGKARRRGYVLRVAGQPPDHPFPAAAEELRYLKFVTYRLEG</sequence>
<dbReference type="OrthoDB" id="269872at2759"/>
<dbReference type="GO" id="GO:0003723">
    <property type="term" value="F:RNA binding"/>
    <property type="evidence" value="ECO:0007669"/>
    <property type="project" value="InterPro"/>
</dbReference>
<evidence type="ECO:0000256" key="3">
    <source>
        <dbReference type="ARBA" id="ARBA00022691"/>
    </source>
</evidence>
<keyword evidence="7" id="KW-1185">Reference proteome</keyword>
<dbReference type="CDD" id="cd21153">
    <property type="entry name" value="PUA_RlmI"/>
    <property type="match status" value="1"/>
</dbReference>
<evidence type="ECO:0000313" key="7">
    <source>
        <dbReference type="Proteomes" id="UP000612055"/>
    </source>
</evidence>
<protein>
    <submittedName>
        <fullName evidence="6">Uncharacterized protein</fullName>
    </submittedName>
</protein>
<dbReference type="InterPro" id="IPR015947">
    <property type="entry name" value="PUA-like_sf"/>
</dbReference>
<dbReference type="CDD" id="cd02440">
    <property type="entry name" value="AdoMet_MTases"/>
    <property type="match status" value="1"/>
</dbReference>
<dbReference type="SUPFAM" id="SSF88697">
    <property type="entry name" value="PUA domain-like"/>
    <property type="match status" value="1"/>
</dbReference>
<dbReference type="GO" id="GO:0032259">
    <property type="term" value="P:methylation"/>
    <property type="evidence" value="ECO:0007669"/>
    <property type="project" value="UniProtKB-KW"/>
</dbReference>
<evidence type="ECO:0000259" key="5">
    <source>
        <dbReference type="Pfam" id="PF17785"/>
    </source>
</evidence>
<dbReference type="PANTHER" id="PTHR43042">
    <property type="entry name" value="SAM-DEPENDENT METHYLTRANSFERASE"/>
    <property type="match status" value="1"/>
</dbReference>
<dbReference type="InterPro" id="IPR036974">
    <property type="entry name" value="PUA_sf"/>
</dbReference>
<dbReference type="Gene3D" id="3.30.750.80">
    <property type="entry name" value="RNA methyltransferase domain (HRMD) like"/>
    <property type="match status" value="1"/>
</dbReference>
<dbReference type="Gene3D" id="2.30.130.10">
    <property type="entry name" value="PUA domain"/>
    <property type="match status" value="1"/>
</dbReference>
<evidence type="ECO:0000313" key="6">
    <source>
        <dbReference type="EMBL" id="KAG2487614.1"/>
    </source>
</evidence>
<dbReference type="Pfam" id="PF17785">
    <property type="entry name" value="PUA_3"/>
    <property type="match status" value="1"/>
</dbReference>
<dbReference type="AlphaFoldDB" id="A0A836BU73"/>
<feature type="domain" description="RlmI-like PUA" evidence="5">
    <location>
        <begin position="17"/>
        <end position="76"/>
    </location>
</feature>
<dbReference type="Gene3D" id="3.40.50.150">
    <property type="entry name" value="Vaccinia Virus protein VP39"/>
    <property type="match status" value="1"/>
</dbReference>
<keyword evidence="3" id="KW-0949">S-adenosyl-L-methionine</keyword>
<accession>A0A836BU73</accession>
<keyword evidence="2" id="KW-0808">Transferase</keyword>
<evidence type="ECO:0000256" key="1">
    <source>
        <dbReference type="ARBA" id="ARBA00022603"/>
    </source>
</evidence>
<dbReference type="Pfam" id="PF10672">
    <property type="entry name" value="Methyltrans_SAM"/>
    <property type="match status" value="1"/>
</dbReference>
<dbReference type="PANTHER" id="PTHR43042:SF3">
    <property type="entry name" value="RIBOSOMAL RNA LARGE SUBUNIT METHYLTRANSFERASE YWBD-RELATED"/>
    <property type="match status" value="1"/>
</dbReference>
<organism evidence="6 7">
    <name type="scientific">Edaphochlamys debaryana</name>
    <dbReference type="NCBI Taxonomy" id="47281"/>
    <lineage>
        <taxon>Eukaryota</taxon>
        <taxon>Viridiplantae</taxon>
        <taxon>Chlorophyta</taxon>
        <taxon>core chlorophytes</taxon>
        <taxon>Chlorophyceae</taxon>
        <taxon>CS clade</taxon>
        <taxon>Chlamydomonadales</taxon>
        <taxon>Chlamydomonadales incertae sedis</taxon>
        <taxon>Edaphochlamys</taxon>
    </lineage>
</organism>
<name>A0A836BU73_9CHLO</name>
<dbReference type="CDD" id="cd11572">
    <property type="entry name" value="RlmI_M_like"/>
    <property type="match status" value="1"/>
</dbReference>
<reference evidence="6" key="1">
    <citation type="journal article" date="2020" name="bioRxiv">
        <title>Comparative genomics of Chlamydomonas.</title>
        <authorList>
            <person name="Craig R.J."/>
            <person name="Hasan A.R."/>
            <person name="Ness R.W."/>
            <person name="Keightley P.D."/>
        </authorList>
    </citation>
    <scope>NUCLEOTIDE SEQUENCE</scope>
    <source>
        <strain evidence="6">CCAP 11/70</strain>
    </source>
</reference>
<dbReference type="InterPro" id="IPR041532">
    <property type="entry name" value="RlmI-like_PUA"/>
</dbReference>
<dbReference type="InterPro" id="IPR029063">
    <property type="entry name" value="SAM-dependent_MTases_sf"/>
</dbReference>
<evidence type="ECO:0000256" key="2">
    <source>
        <dbReference type="ARBA" id="ARBA00022679"/>
    </source>
</evidence>
<dbReference type="EMBL" id="JAEHOE010000094">
    <property type="protein sequence ID" value="KAG2487614.1"/>
    <property type="molecule type" value="Genomic_DNA"/>
</dbReference>
<gene>
    <name evidence="6" type="ORF">HYH03_013753</name>
</gene>
<feature type="domain" description="S-adenosylmethionine-dependent methyltransferase" evidence="4">
    <location>
        <begin position="190"/>
        <end position="407"/>
    </location>
</feature>
<dbReference type="Proteomes" id="UP000612055">
    <property type="component" value="Unassembled WGS sequence"/>
</dbReference>
<dbReference type="GO" id="GO:0008168">
    <property type="term" value="F:methyltransferase activity"/>
    <property type="evidence" value="ECO:0007669"/>
    <property type="project" value="UniProtKB-KW"/>
</dbReference>
<keyword evidence="1" id="KW-0489">Methyltransferase</keyword>